<name>A0A091C8B8_9ENTE</name>
<evidence type="ECO:0008006" key="3">
    <source>
        <dbReference type="Google" id="ProtNLM"/>
    </source>
</evidence>
<dbReference type="InterPro" id="IPR003615">
    <property type="entry name" value="HNH_nuc"/>
</dbReference>
<accession>A0A091C8B8</accession>
<protein>
    <recommendedName>
        <fullName evidence="3">HNH nuclease domain-containing protein</fullName>
    </recommendedName>
</protein>
<dbReference type="RefSeq" id="WP_038025822.1">
    <property type="nucleotide sequence ID" value="NZ_JPVU01000098.1"/>
</dbReference>
<dbReference type="Pfam" id="PF16784">
    <property type="entry name" value="HNHc_6"/>
    <property type="match status" value="1"/>
</dbReference>
<organism evidence="1 2">
    <name type="scientific">Tetragenococcus muriaticus PMC-11-5</name>
    <dbReference type="NCBI Taxonomy" id="1302649"/>
    <lineage>
        <taxon>Bacteria</taxon>
        <taxon>Bacillati</taxon>
        <taxon>Bacillota</taxon>
        <taxon>Bacilli</taxon>
        <taxon>Lactobacillales</taxon>
        <taxon>Enterococcaceae</taxon>
        <taxon>Tetragenococcus</taxon>
    </lineage>
</organism>
<dbReference type="Proteomes" id="UP000029380">
    <property type="component" value="Unassembled WGS sequence"/>
</dbReference>
<evidence type="ECO:0000313" key="1">
    <source>
        <dbReference type="EMBL" id="KFN92412.1"/>
    </source>
</evidence>
<dbReference type="PATRIC" id="fig|1302649.3.peg.926"/>
<dbReference type="EMBL" id="JPVU01000098">
    <property type="protein sequence ID" value="KFN92412.1"/>
    <property type="molecule type" value="Genomic_DNA"/>
</dbReference>
<dbReference type="AlphaFoldDB" id="A0A091C8B8"/>
<gene>
    <name evidence="1" type="ORF">TMUPMC115_0924</name>
</gene>
<dbReference type="CDD" id="cd00085">
    <property type="entry name" value="HNHc"/>
    <property type="match status" value="1"/>
</dbReference>
<comment type="caution">
    <text evidence="1">The sequence shown here is derived from an EMBL/GenBank/DDBJ whole genome shotgun (WGS) entry which is preliminary data.</text>
</comment>
<sequence>MLNNLDYTGKIKRIDGDEIIVKLNEPLNIERLQTVYEGFSGDREADVRIRDPRGFSPEQRAFTFALLNDIYAYTGQPFESLKDIFYWKYKLLTGKTISLADVSENTKDDIALLDNIILDFIFENHVPFKKGYEILPQNRQYYFYKCIVTRTCCNCGKQNADIHHVDAVGMGNNRRKIDNTNRRFMALCRECHQKIHTEGFTEFTTKRHLEAITISKETIKKLKIGG</sequence>
<dbReference type="InterPro" id="IPR041242">
    <property type="entry name" value="HNHc_6"/>
</dbReference>
<proteinExistence type="predicted"/>
<dbReference type="OrthoDB" id="1665841at2"/>
<reference evidence="1 2" key="1">
    <citation type="submission" date="2014-08" db="EMBL/GenBank/DDBJ databases">
        <title>Genome sequence of Tetragenococcus muriaticus.</title>
        <authorList>
            <person name="Chuea-nongthon C."/>
            <person name="Rodtong S."/>
            <person name="Yongsawatdigul J."/>
            <person name="Steele J.L."/>
            <person name="Liu X.-y."/>
            <person name="Speers J."/>
            <person name="Glasner J.D."/>
            <person name="Neeno-Eckwall E.C."/>
        </authorList>
    </citation>
    <scope>NUCLEOTIDE SEQUENCE [LARGE SCALE GENOMIC DNA]</scope>
    <source>
        <strain evidence="1 2">PMC-11-5</strain>
    </source>
</reference>
<evidence type="ECO:0000313" key="2">
    <source>
        <dbReference type="Proteomes" id="UP000029380"/>
    </source>
</evidence>